<evidence type="ECO:0000313" key="1">
    <source>
        <dbReference type="EMBL" id="MSS16489.1"/>
    </source>
</evidence>
<dbReference type="AlphaFoldDB" id="A0A6L5X7Z2"/>
<organism evidence="1 2">
    <name type="scientific">Sodaliphilus pleomorphus</name>
    <dbReference type="NCBI Taxonomy" id="2606626"/>
    <lineage>
        <taxon>Bacteria</taxon>
        <taxon>Pseudomonadati</taxon>
        <taxon>Bacteroidota</taxon>
        <taxon>Bacteroidia</taxon>
        <taxon>Bacteroidales</taxon>
        <taxon>Muribaculaceae</taxon>
        <taxon>Sodaliphilus</taxon>
    </lineage>
</organism>
<protein>
    <submittedName>
        <fullName evidence="1">Uncharacterized protein</fullName>
    </submittedName>
</protein>
<dbReference type="Proteomes" id="UP000483362">
    <property type="component" value="Unassembled WGS sequence"/>
</dbReference>
<reference evidence="1 2" key="1">
    <citation type="submission" date="2019-08" db="EMBL/GenBank/DDBJ databases">
        <title>In-depth cultivation of the pig gut microbiome towards novel bacterial diversity and tailored functional studies.</title>
        <authorList>
            <person name="Wylensek D."/>
            <person name="Hitch T.C.A."/>
            <person name="Clavel T."/>
        </authorList>
    </citation>
    <scope>NUCLEOTIDE SEQUENCE [LARGE SCALE GENOMIC DNA]</scope>
    <source>
        <strain evidence="1 2">Oil-RF-744-WCA-WT-10</strain>
    </source>
</reference>
<sequence>MKRLSKSRYTAFCQCPKNLWLKVYKSEEATVDETLQPDDPELDYTNLDGSVHNGGEAMTIYPQIATMSPADADYARQSLLKYCCLDTLAMVKVWEKLKEMAE</sequence>
<comment type="caution">
    <text evidence="1">The sequence shown here is derived from an EMBL/GenBank/DDBJ whole genome shotgun (WGS) entry which is preliminary data.</text>
</comment>
<name>A0A6L5X7Z2_9BACT</name>
<dbReference type="RefSeq" id="WP_154326941.1">
    <property type="nucleotide sequence ID" value="NZ_CP045696.1"/>
</dbReference>
<keyword evidence="2" id="KW-1185">Reference proteome</keyword>
<gene>
    <name evidence="1" type="ORF">FYJ29_01690</name>
</gene>
<dbReference type="EMBL" id="VULT01000002">
    <property type="protein sequence ID" value="MSS16489.1"/>
    <property type="molecule type" value="Genomic_DNA"/>
</dbReference>
<proteinExistence type="predicted"/>
<accession>A0A6L5X7Z2</accession>
<evidence type="ECO:0000313" key="2">
    <source>
        <dbReference type="Proteomes" id="UP000483362"/>
    </source>
</evidence>